<dbReference type="RefSeq" id="WP_115683813.1">
    <property type="nucleotide sequence ID" value="NZ_LT976979.1"/>
</dbReference>
<keyword evidence="5 9" id="KW-0808">Transferase</keyword>
<dbReference type="Pfam" id="PF00682">
    <property type="entry name" value="HMGL-like"/>
    <property type="match status" value="1"/>
</dbReference>
<dbReference type="GO" id="GO:0004410">
    <property type="term" value="F:homocitrate synthase activity"/>
    <property type="evidence" value="ECO:0007669"/>
    <property type="project" value="UniProtKB-EC"/>
</dbReference>
<protein>
    <recommendedName>
        <fullName evidence="4">Homocitrate synthase</fullName>
        <ecNumber evidence="3">2.3.3.14</ecNumber>
    </recommendedName>
</protein>
<evidence type="ECO:0000256" key="2">
    <source>
        <dbReference type="ARBA" id="ARBA00006154"/>
    </source>
</evidence>
<evidence type="ECO:0000313" key="8">
    <source>
        <dbReference type="EMBL" id="SOZ74504.1"/>
    </source>
</evidence>
<evidence type="ECO:0000256" key="3">
    <source>
        <dbReference type="ARBA" id="ARBA00012974"/>
    </source>
</evidence>
<dbReference type="EC" id="2.3.3.14" evidence="3"/>
<geneLocation type="plasmid" evidence="9">
    <name>I</name>
</geneLocation>
<dbReference type="InterPro" id="IPR000891">
    <property type="entry name" value="PYR_CT"/>
</dbReference>
<evidence type="ECO:0000256" key="6">
    <source>
        <dbReference type="ARBA" id="ARBA00048019"/>
    </source>
</evidence>
<dbReference type="InterPro" id="IPR013785">
    <property type="entry name" value="Aldolase_TIM"/>
</dbReference>
<name>A0A375FGM4_9BURK</name>
<geneLocation type="plasmid" evidence="10">
    <name>cbm2613_p</name>
</geneLocation>
<geneLocation type="plasmid" evidence="8">
    <name>CBM2613_p</name>
</geneLocation>
<organism evidence="9">
    <name type="scientific">Cupriavidus taiwanensis</name>
    <dbReference type="NCBI Taxonomy" id="164546"/>
    <lineage>
        <taxon>Bacteria</taxon>
        <taxon>Pseudomonadati</taxon>
        <taxon>Pseudomonadota</taxon>
        <taxon>Betaproteobacteria</taxon>
        <taxon>Burkholderiales</taxon>
        <taxon>Burkholderiaceae</taxon>
        <taxon>Cupriavidus</taxon>
    </lineage>
</organism>
<dbReference type="Gene3D" id="3.20.20.70">
    <property type="entry name" value="Aldolase class I"/>
    <property type="match status" value="1"/>
</dbReference>
<evidence type="ECO:0000313" key="9">
    <source>
        <dbReference type="EMBL" id="SPD48781.1"/>
    </source>
</evidence>
<dbReference type="PANTHER" id="PTHR42880">
    <property type="entry name" value="HOMOCITRATE SYNTHASE"/>
    <property type="match status" value="1"/>
</dbReference>
<reference evidence="9 10" key="2">
    <citation type="submission" date="2018-01" db="EMBL/GenBank/DDBJ databases">
        <authorList>
            <person name="Gaut B.S."/>
            <person name="Morton B.R."/>
            <person name="Clegg M.T."/>
            <person name="Duvall M.R."/>
        </authorList>
    </citation>
    <scope>NUCLEOTIDE SEQUENCE</scope>
    <source>
        <strain evidence="9">Cupriavidus taiwanensis STM 8555</strain>
        <plasmid evidence="9">I</plasmid>
        <plasmid evidence="10">Plasmid cbm2613_p</plasmid>
    </source>
</reference>
<comment type="function">
    <text evidence="1">This protein is a Fe-Mo-cofactor biosynthetic component.</text>
</comment>
<keyword evidence="9" id="KW-0012">Acyltransferase</keyword>
<reference evidence="8" key="1">
    <citation type="submission" date="2018-01" db="EMBL/GenBank/DDBJ databases">
        <authorList>
            <person name="Clerissi C."/>
        </authorList>
    </citation>
    <scope>NUCLEOTIDE SEQUENCE</scope>
    <source>
        <strain evidence="8">Cupriavidus taiwanensis STM 8556</strain>
        <plasmid evidence="8">CBM2613_p</plasmid>
    </source>
</reference>
<evidence type="ECO:0000259" key="7">
    <source>
        <dbReference type="PROSITE" id="PS50991"/>
    </source>
</evidence>
<accession>A0A375FGM4</accession>
<dbReference type="PANTHER" id="PTHR42880:SF1">
    <property type="entry name" value="ISOPROPYLMALATE_HOMOCITRATE_CITRAMALATE SYNTHASE FAMILY PROTEIN"/>
    <property type="match status" value="1"/>
</dbReference>
<sequence length="363" mass="40507">MLKPIIIKRTLCGPEQPPRCLYRIEENCAISGIFLAPEIPELLTGIPAMGDEEITFIDAIGDMKLKPETIISRCSTDTEQTAALRCKAEFVQLSISVSDLYSHHLRLSRAWVLSLIARLIRKIGKCHTGISICMLSLGSAYSSFLVEVALCPSMCGEQRIQFSNKVGAILPFAAYDLIARLHDAVDLEKKIYLQNCVGLATAHTLAALNSSAPHVNPAVKGMVHPKGKAALEEVVTGSQHLLGQDTGVDRKTLVQISSLVKDAFDRTVPSNRIRTRIGSHRARSWNTHSRVSHFDSRLSRCDKHDSLLSNTRPHPDYQDSGNSEAVFRERVVKKMVLSLHRERRWRYPAKPIIPFPGNRRRSM</sequence>
<comment type="similarity">
    <text evidence="2">Belongs to the alpha-IPM synthase/homocitrate synthase family.</text>
</comment>
<dbReference type="Proteomes" id="UP000256952">
    <property type="component" value="Plasmid CBM2613_p"/>
</dbReference>
<evidence type="ECO:0000256" key="4">
    <source>
        <dbReference type="ARBA" id="ARBA00020735"/>
    </source>
</evidence>
<proteinExistence type="inferred from homology"/>
<dbReference type="EMBL" id="LT984809">
    <property type="protein sequence ID" value="SPD48781.1"/>
    <property type="molecule type" value="Genomic_DNA"/>
</dbReference>
<gene>
    <name evidence="9" type="primary">nifV</name>
    <name evidence="9" type="ORF">CBM2612_P0126</name>
    <name evidence="8" type="ORF">CBM2613_P30017</name>
</gene>
<dbReference type="PROSITE" id="PS50991">
    <property type="entry name" value="PYR_CT"/>
    <property type="match status" value="1"/>
</dbReference>
<evidence type="ECO:0000256" key="1">
    <source>
        <dbReference type="ARBA" id="ARBA00003050"/>
    </source>
</evidence>
<dbReference type="EMBL" id="LT976981">
    <property type="protein sequence ID" value="SOZ74504.1"/>
    <property type="molecule type" value="Genomic_DNA"/>
</dbReference>
<evidence type="ECO:0000313" key="10">
    <source>
        <dbReference type="Proteomes" id="UP000256952"/>
    </source>
</evidence>
<evidence type="ECO:0000256" key="5">
    <source>
        <dbReference type="ARBA" id="ARBA00022679"/>
    </source>
</evidence>
<feature type="domain" description="Pyruvate carboxyltransferase" evidence="7">
    <location>
        <begin position="156"/>
        <end position="254"/>
    </location>
</feature>
<dbReference type="AlphaFoldDB" id="A0A375FGM4"/>
<dbReference type="SUPFAM" id="SSF51569">
    <property type="entry name" value="Aldolase"/>
    <property type="match status" value="1"/>
</dbReference>
<keyword evidence="9" id="KW-0614">Plasmid</keyword>
<comment type="catalytic activity">
    <reaction evidence="6">
        <text>acetyl-CoA + 2-oxoglutarate + H2O = (2R)-homocitrate + CoA + H(+)</text>
        <dbReference type="Rhea" id="RHEA:12929"/>
        <dbReference type="ChEBI" id="CHEBI:15377"/>
        <dbReference type="ChEBI" id="CHEBI:15378"/>
        <dbReference type="ChEBI" id="CHEBI:16810"/>
        <dbReference type="ChEBI" id="CHEBI:57287"/>
        <dbReference type="ChEBI" id="CHEBI:57288"/>
        <dbReference type="ChEBI" id="CHEBI:58884"/>
        <dbReference type="EC" id="2.3.3.14"/>
    </reaction>
</comment>